<evidence type="ECO:0000313" key="3">
    <source>
        <dbReference type="Proteomes" id="UP000254707"/>
    </source>
</evidence>
<keyword evidence="1" id="KW-0175">Coiled coil</keyword>
<accession>A0A380HHA7</accession>
<evidence type="ECO:0000256" key="1">
    <source>
        <dbReference type="SAM" id="Coils"/>
    </source>
</evidence>
<dbReference type="InterPro" id="IPR047903">
    <property type="entry name" value="NDxxF_lipo"/>
</dbReference>
<protein>
    <submittedName>
        <fullName evidence="2">Lipoprotein</fullName>
    </submittedName>
</protein>
<sequence length="166" mass="19644">MNCLIFLKKVFSNNNTNEDISEKDIKKNLKTYLDTFDSLEKNASHIRNKEELTEEDKKSLKNIHNLVKKNNANFKHYISNNNLPKNYEHESFKIYKHLNSVELLLNEIYNNAEKAMDNDSSNKEKLKASEKIKKVNAEYKDKVNDKKEKEIKEFLNEKNIKTNAFK</sequence>
<gene>
    <name evidence="2" type="ORF">NCTC7688_00195</name>
</gene>
<reference evidence="2 3" key="1">
    <citation type="submission" date="2018-06" db="EMBL/GenBank/DDBJ databases">
        <authorList>
            <consortium name="Pathogen Informatics"/>
            <person name="Doyle S."/>
        </authorList>
    </citation>
    <scope>NUCLEOTIDE SEQUENCE [LARGE SCALE GENOMIC DNA]</scope>
    <source>
        <strain evidence="2 3">NCTC7688</strain>
    </source>
</reference>
<organism evidence="2 3">
    <name type="scientific">Staphylococcus saprophyticus</name>
    <dbReference type="NCBI Taxonomy" id="29385"/>
    <lineage>
        <taxon>Bacteria</taxon>
        <taxon>Bacillati</taxon>
        <taxon>Bacillota</taxon>
        <taxon>Bacilli</taxon>
        <taxon>Bacillales</taxon>
        <taxon>Staphylococcaceae</taxon>
        <taxon>Staphylococcus</taxon>
    </lineage>
</organism>
<name>A0A380HHA7_STASA</name>
<dbReference type="AlphaFoldDB" id="A0A380HHA7"/>
<keyword evidence="2" id="KW-0449">Lipoprotein</keyword>
<dbReference type="NCBIfam" id="NF033193">
    <property type="entry name" value="lipo_NDxxF"/>
    <property type="match status" value="1"/>
</dbReference>
<proteinExistence type="predicted"/>
<feature type="coiled-coil region" evidence="1">
    <location>
        <begin position="98"/>
        <end position="164"/>
    </location>
</feature>
<dbReference type="EMBL" id="UHED01000001">
    <property type="protein sequence ID" value="SUM81703.1"/>
    <property type="molecule type" value="Genomic_DNA"/>
</dbReference>
<dbReference type="Proteomes" id="UP000254707">
    <property type="component" value="Unassembled WGS sequence"/>
</dbReference>
<evidence type="ECO:0000313" key="2">
    <source>
        <dbReference type="EMBL" id="SUM81703.1"/>
    </source>
</evidence>